<keyword evidence="3" id="KW-1185">Reference proteome</keyword>
<organism evidence="2 3">
    <name type="scientific">Aegilops tauschii subsp. strangulata</name>
    <name type="common">Goatgrass</name>
    <dbReference type="NCBI Taxonomy" id="200361"/>
    <lineage>
        <taxon>Eukaryota</taxon>
        <taxon>Viridiplantae</taxon>
        <taxon>Streptophyta</taxon>
        <taxon>Embryophyta</taxon>
        <taxon>Tracheophyta</taxon>
        <taxon>Spermatophyta</taxon>
        <taxon>Magnoliopsida</taxon>
        <taxon>Liliopsida</taxon>
        <taxon>Poales</taxon>
        <taxon>Poaceae</taxon>
        <taxon>BOP clade</taxon>
        <taxon>Pooideae</taxon>
        <taxon>Triticodae</taxon>
        <taxon>Triticeae</taxon>
        <taxon>Triticinae</taxon>
        <taxon>Aegilops</taxon>
    </lineage>
</organism>
<name>A0A453SER1_AEGTS</name>
<accession>A0A453SER1</accession>
<reference evidence="3" key="2">
    <citation type="journal article" date="2017" name="Nat. Plants">
        <title>The Aegilops tauschii genome reveals multiple impacts of transposons.</title>
        <authorList>
            <person name="Zhao G."/>
            <person name="Zou C."/>
            <person name="Li K."/>
            <person name="Wang K."/>
            <person name="Li T."/>
            <person name="Gao L."/>
            <person name="Zhang X."/>
            <person name="Wang H."/>
            <person name="Yang Z."/>
            <person name="Liu X."/>
            <person name="Jiang W."/>
            <person name="Mao L."/>
            <person name="Kong X."/>
            <person name="Jiao Y."/>
            <person name="Jia J."/>
        </authorList>
    </citation>
    <scope>NUCLEOTIDE SEQUENCE [LARGE SCALE GENOMIC DNA]</scope>
    <source>
        <strain evidence="3">cv. AL8/78</strain>
    </source>
</reference>
<protein>
    <submittedName>
        <fullName evidence="2">Uncharacterized protein</fullName>
    </submittedName>
</protein>
<evidence type="ECO:0000313" key="3">
    <source>
        <dbReference type="Proteomes" id="UP000015105"/>
    </source>
</evidence>
<keyword evidence="1" id="KW-1133">Transmembrane helix</keyword>
<keyword evidence="1" id="KW-0812">Transmembrane</keyword>
<dbReference type="AlphaFoldDB" id="A0A453SER1"/>
<reference evidence="2" key="3">
    <citation type="journal article" date="2017" name="Nature">
        <title>Genome sequence of the progenitor of the wheat D genome Aegilops tauschii.</title>
        <authorList>
            <person name="Luo M.C."/>
            <person name="Gu Y.Q."/>
            <person name="Puiu D."/>
            <person name="Wang H."/>
            <person name="Twardziok S.O."/>
            <person name="Deal K.R."/>
            <person name="Huo N."/>
            <person name="Zhu T."/>
            <person name="Wang L."/>
            <person name="Wang Y."/>
            <person name="McGuire P.E."/>
            <person name="Liu S."/>
            <person name="Long H."/>
            <person name="Ramasamy R.K."/>
            <person name="Rodriguez J.C."/>
            <person name="Van S.L."/>
            <person name="Yuan L."/>
            <person name="Wang Z."/>
            <person name="Xia Z."/>
            <person name="Xiao L."/>
            <person name="Anderson O.D."/>
            <person name="Ouyang S."/>
            <person name="Liang Y."/>
            <person name="Zimin A.V."/>
            <person name="Pertea G."/>
            <person name="Qi P."/>
            <person name="Bennetzen J.L."/>
            <person name="Dai X."/>
            <person name="Dawson M.W."/>
            <person name="Muller H.G."/>
            <person name="Kugler K."/>
            <person name="Rivarola-Duarte L."/>
            <person name="Spannagl M."/>
            <person name="Mayer K.F.X."/>
            <person name="Lu F.H."/>
            <person name="Bevan M.W."/>
            <person name="Leroy P."/>
            <person name="Li P."/>
            <person name="You F.M."/>
            <person name="Sun Q."/>
            <person name="Liu Z."/>
            <person name="Lyons E."/>
            <person name="Wicker T."/>
            <person name="Salzberg S.L."/>
            <person name="Devos K.M."/>
            <person name="Dvorak J."/>
        </authorList>
    </citation>
    <scope>NUCLEOTIDE SEQUENCE [LARGE SCALE GENOMIC DNA]</scope>
    <source>
        <strain evidence="2">cv. AL8/78</strain>
    </source>
</reference>
<feature type="transmembrane region" description="Helical" evidence="1">
    <location>
        <begin position="6"/>
        <end position="23"/>
    </location>
</feature>
<evidence type="ECO:0000256" key="1">
    <source>
        <dbReference type="SAM" id="Phobius"/>
    </source>
</evidence>
<keyword evidence="1" id="KW-0472">Membrane</keyword>
<proteinExistence type="predicted"/>
<reference evidence="2" key="4">
    <citation type="submission" date="2019-03" db="UniProtKB">
        <authorList>
            <consortium name="EnsemblPlants"/>
        </authorList>
    </citation>
    <scope>IDENTIFICATION</scope>
</reference>
<reference evidence="2" key="5">
    <citation type="journal article" date="2021" name="G3 (Bethesda)">
        <title>Aegilops tauschii genome assembly Aet v5.0 features greater sequence contiguity and improved annotation.</title>
        <authorList>
            <person name="Wang L."/>
            <person name="Zhu T."/>
            <person name="Rodriguez J.C."/>
            <person name="Deal K.R."/>
            <person name="Dubcovsky J."/>
            <person name="McGuire P.E."/>
            <person name="Lux T."/>
            <person name="Spannagl M."/>
            <person name="Mayer K.F.X."/>
            <person name="Baldrich P."/>
            <person name="Meyers B.C."/>
            <person name="Huo N."/>
            <person name="Gu Y.Q."/>
            <person name="Zhou H."/>
            <person name="Devos K.M."/>
            <person name="Bennetzen J.L."/>
            <person name="Unver T."/>
            <person name="Budak H."/>
            <person name="Gulick P.J."/>
            <person name="Galiba G."/>
            <person name="Kalapos B."/>
            <person name="Nelson D.R."/>
            <person name="Li P."/>
            <person name="You F.M."/>
            <person name="Luo M.C."/>
            <person name="Dvorak J."/>
        </authorList>
    </citation>
    <scope>NUCLEOTIDE SEQUENCE [LARGE SCALE GENOMIC DNA]</scope>
    <source>
        <strain evidence="2">cv. AL8/78</strain>
    </source>
</reference>
<dbReference type="EnsemblPlants" id="AET7Gv20912600.4">
    <property type="protein sequence ID" value="AET7Gv20912600.4"/>
    <property type="gene ID" value="AET7Gv20912600"/>
</dbReference>
<evidence type="ECO:0000313" key="2">
    <source>
        <dbReference type="EnsemblPlants" id="AET7Gv20912600.4"/>
    </source>
</evidence>
<dbReference type="Proteomes" id="UP000015105">
    <property type="component" value="Chromosome 7D"/>
</dbReference>
<sequence>MSATLIISTLIYVVVPICIFWGPQPMKITVAERSILPNQGYDIVKFLLTHICMG</sequence>
<reference evidence="3" key="1">
    <citation type="journal article" date="2014" name="Science">
        <title>Ancient hybridizations among the ancestral genomes of bread wheat.</title>
        <authorList>
            <consortium name="International Wheat Genome Sequencing Consortium,"/>
            <person name="Marcussen T."/>
            <person name="Sandve S.R."/>
            <person name="Heier L."/>
            <person name="Spannagl M."/>
            <person name="Pfeifer M."/>
            <person name="Jakobsen K.S."/>
            <person name="Wulff B.B."/>
            <person name="Steuernagel B."/>
            <person name="Mayer K.F."/>
            <person name="Olsen O.A."/>
        </authorList>
    </citation>
    <scope>NUCLEOTIDE SEQUENCE [LARGE SCALE GENOMIC DNA]</scope>
    <source>
        <strain evidence="3">cv. AL8/78</strain>
    </source>
</reference>
<dbReference type="Gramene" id="AET7Gv20912600.4">
    <property type="protein sequence ID" value="AET7Gv20912600.4"/>
    <property type="gene ID" value="AET7Gv20912600"/>
</dbReference>